<protein>
    <submittedName>
        <fullName evidence="4">Cation/multidrug efflux pump</fullName>
    </submittedName>
</protein>
<dbReference type="EMBL" id="CP010537">
    <property type="protein sequence ID" value="AJG22132.1"/>
    <property type="molecule type" value="Genomic_DNA"/>
</dbReference>
<keyword evidence="2" id="KW-0812">Transmembrane</keyword>
<dbReference type="GO" id="GO:0051920">
    <property type="term" value="F:peroxiredoxin activity"/>
    <property type="evidence" value="ECO:0007669"/>
    <property type="project" value="InterPro"/>
</dbReference>
<feature type="region of interest" description="Disordered" evidence="1">
    <location>
        <begin position="1"/>
        <end position="26"/>
    </location>
</feature>
<dbReference type="Gene3D" id="1.20.1290.10">
    <property type="entry name" value="AhpD-like"/>
    <property type="match status" value="1"/>
</dbReference>
<dbReference type="KEGG" id="cbw:RR42_s0539"/>
<dbReference type="InterPro" id="IPR029032">
    <property type="entry name" value="AhpD-like"/>
</dbReference>
<feature type="transmembrane region" description="Helical" evidence="2">
    <location>
        <begin position="21"/>
        <end position="40"/>
    </location>
</feature>
<evidence type="ECO:0000259" key="3">
    <source>
        <dbReference type="Pfam" id="PF02627"/>
    </source>
</evidence>
<dbReference type="RefSeq" id="WP_419188907.1">
    <property type="nucleotide sequence ID" value="NZ_CP010537.1"/>
</dbReference>
<keyword evidence="2" id="KW-1133">Transmembrane helix</keyword>
<proteinExistence type="predicted"/>
<name>A0A0C4Y9I8_9BURK</name>
<organism evidence="4 5">
    <name type="scientific">Cupriavidus basilensis</name>
    <dbReference type="NCBI Taxonomy" id="68895"/>
    <lineage>
        <taxon>Bacteria</taxon>
        <taxon>Pseudomonadati</taxon>
        <taxon>Pseudomonadota</taxon>
        <taxon>Betaproteobacteria</taxon>
        <taxon>Burkholderiales</taxon>
        <taxon>Burkholderiaceae</taxon>
        <taxon>Cupriavidus</taxon>
    </lineage>
</organism>
<keyword evidence="5" id="KW-1185">Reference proteome</keyword>
<dbReference type="Proteomes" id="UP000031843">
    <property type="component" value="Chromosome secondary"/>
</dbReference>
<feature type="compositionally biased region" description="Polar residues" evidence="1">
    <location>
        <begin position="1"/>
        <end position="13"/>
    </location>
</feature>
<evidence type="ECO:0000313" key="4">
    <source>
        <dbReference type="EMBL" id="AJG22132.1"/>
    </source>
</evidence>
<accession>A0A0C4Y9I8</accession>
<dbReference type="AlphaFoldDB" id="A0A0C4Y9I8"/>
<feature type="domain" description="Carboxymuconolactone decarboxylase-like" evidence="3">
    <location>
        <begin position="93"/>
        <end position="150"/>
    </location>
</feature>
<dbReference type="InterPro" id="IPR003779">
    <property type="entry name" value="CMD-like"/>
</dbReference>
<dbReference type="PANTHER" id="PTHR34846">
    <property type="entry name" value="4-CARBOXYMUCONOLACTONE DECARBOXYLASE FAMILY PROTEIN (AFU_ORTHOLOGUE AFUA_6G11590)"/>
    <property type="match status" value="1"/>
</dbReference>
<dbReference type="SUPFAM" id="SSF69118">
    <property type="entry name" value="AhpD-like"/>
    <property type="match status" value="1"/>
</dbReference>
<evidence type="ECO:0000256" key="1">
    <source>
        <dbReference type="SAM" id="MobiDB-lite"/>
    </source>
</evidence>
<dbReference type="Pfam" id="PF02627">
    <property type="entry name" value="CMD"/>
    <property type="match status" value="1"/>
</dbReference>
<evidence type="ECO:0000256" key="2">
    <source>
        <dbReference type="SAM" id="Phobius"/>
    </source>
</evidence>
<gene>
    <name evidence="4" type="ORF">RR42_s0539</name>
</gene>
<sequence>MDAIDSSTQNTAIKSRMKRRQALPGGTSMMASGAVFRFIVTSEHMHTMERLQPLKPEELSPEQREVYDAIASGPRGQVRGPLAMWLHRAGLASRAQALGQYCRYDSSLPPRLSELAILVMARTWMAEFEWWAHKPIALKAGVSSEVVEAIRVGKTPEFSLPDEAVVYDFINELHATRNVSDALYQRALDVLGKERVVDLVGVAGYYTLISMTINVFGVVPPDGSAPELQKA</sequence>
<evidence type="ECO:0000313" key="5">
    <source>
        <dbReference type="Proteomes" id="UP000031843"/>
    </source>
</evidence>
<dbReference type="STRING" id="68895.RR42_s0539"/>
<reference evidence="4 5" key="1">
    <citation type="journal article" date="2015" name="Genome Announc.">
        <title>Complete Genome Sequence of Cupriavidus basilensis 4G11, Isolated from the Oak Ridge Field Research Center Site.</title>
        <authorList>
            <person name="Ray J."/>
            <person name="Waters R.J."/>
            <person name="Skerker J.M."/>
            <person name="Kuehl J.V."/>
            <person name="Price M.N."/>
            <person name="Huang J."/>
            <person name="Chakraborty R."/>
            <person name="Arkin A.P."/>
            <person name="Deutschbauer A."/>
        </authorList>
    </citation>
    <scope>NUCLEOTIDE SEQUENCE [LARGE SCALE GENOMIC DNA]</scope>
    <source>
        <strain evidence="4">4G11</strain>
    </source>
</reference>
<dbReference type="PANTHER" id="PTHR34846:SF11">
    <property type="entry name" value="4-CARBOXYMUCONOLACTONE DECARBOXYLASE FAMILY PROTEIN (AFU_ORTHOLOGUE AFUA_6G11590)"/>
    <property type="match status" value="1"/>
</dbReference>
<keyword evidence="2" id="KW-0472">Membrane</keyword>